<dbReference type="RefSeq" id="WP_218096212.1">
    <property type="nucleotide sequence ID" value="NZ_CAJVAS010000072.1"/>
</dbReference>
<evidence type="ECO:0000259" key="1">
    <source>
        <dbReference type="Pfam" id="PF00561"/>
    </source>
</evidence>
<accession>A0A916NS77</accession>
<evidence type="ECO:0000313" key="3">
    <source>
        <dbReference type="Proteomes" id="UP000693672"/>
    </source>
</evidence>
<dbReference type="InterPro" id="IPR000073">
    <property type="entry name" value="AB_hydrolase_1"/>
</dbReference>
<gene>
    <name evidence="2" type="ORF">PAESOLCIP111_06566</name>
</gene>
<feature type="domain" description="AB hydrolase-1" evidence="1">
    <location>
        <begin position="23"/>
        <end position="250"/>
    </location>
</feature>
<dbReference type="Pfam" id="PF00561">
    <property type="entry name" value="Abhydrolase_1"/>
    <property type="match status" value="1"/>
</dbReference>
<reference evidence="2" key="1">
    <citation type="submission" date="2021-06" db="EMBL/GenBank/DDBJ databases">
        <authorList>
            <person name="Criscuolo A."/>
        </authorList>
    </citation>
    <scope>NUCLEOTIDE SEQUENCE</scope>
    <source>
        <strain evidence="2">CIP111600</strain>
    </source>
</reference>
<keyword evidence="3" id="KW-1185">Reference proteome</keyword>
<evidence type="ECO:0000313" key="2">
    <source>
        <dbReference type="EMBL" id="CAG7652552.1"/>
    </source>
</evidence>
<protein>
    <recommendedName>
        <fullName evidence="1">AB hydrolase-1 domain-containing protein</fullName>
    </recommendedName>
</protein>
<dbReference type="AlphaFoldDB" id="A0A916NS77"/>
<comment type="caution">
    <text evidence="2">The sequence shown here is derived from an EMBL/GenBank/DDBJ whole genome shotgun (WGS) entry which is preliminary data.</text>
</comment>
<dbReference type="EMBL" id="CAJVAS010000072">
    <property type="protein sequence ID" value="CAG7652552.1"/>
    <property type="molecule type" value="Genomic_DNA"/>
</dbReference>
<proteinExistence type="predicted"/>
<name>A0A916NS77_9BACL</name>
<dbReference type="Proteomes" id="UP000693672">
    <property type="component" value="Unassembled WGS sequence"/>
</dbReference>
<dbReference type="PANTHER" id="PTHR43798">
    <property type="entry name" value="MONOACYLGLYCEROL LIPASE"/>
    <property type="match status" value="1"/>
</dbReference>
<dbReference type="InterPro" id="IPR050266">
    <property type="entry name" value="AB_hydrolase_sf"/>
</dbReference>
<organism evidence="2 3">
    <name type="scientific">Paenibacillus solanacearum</name>
    <dbReference type="NCBI Taxonomy" id="2048548"/>
    <lineage>
        <taxon>Bacteria</taxon>
        <taxon>Bacillati</taxon>
        <taxon>Bacillota</taxon>
        <taxon>Bacilli</taxon>
        <taxon>Bacillales</taxon>
        <taxon>Paenibacillaceae</taxon>
        <taxon>Paenibacillus</taxon>
    </lineage>
</organism>
<sequence>MNMQTIPLNGGITAYSDQGEGVPVVLLHGFCGSSAYWDEVVPLLAQGCRVIVPDLRGHGGSSARAEQVYTMDNFAGDVASLADALDTERVVLLGHSLGGYATLAFADKYPDKLLGFGLIHSTAFPDDEKGKEGRLKSQQTIKEQGLPAFVEGLIPKLFAPSHVETMPEAVRKAKEIGLGTNPEAAVATLEGMRTRPDRNHILSAAKVPVLLAAGTEDQIVPLERAFSVTGERIEQKRITGAGHMSMMEAPGELTKIILDFIGRL</sequence>